<dbReference type="AlphaFoldDB" id="A8D7U6"/>
<sequence length="30" mass="3369">MMTGLELLGKFAKANHSLALAQKRHPRDFS</sequence>
<reference evidence="1" key="1">
    <citation type="journal article" date="2009" name="J. Bacteriol.">
        <title>A novel integrative conjugative element mediates genetic transfer from group G Streptococcus to other {beta}-hemolytic Streptococci.</title>
        <authorList>
            <person name="Davies M.R."/>
            <person name="Shera J."/>
            <person name="Van Domselaar G.H."/>
            <person name="Sriprakash K.S."/>
            <person name="McMillan D.J."/>
        </authorList>
    </citation>
    <scope>NUCLEOTIDE SEQUENCE</scope>
    <source>
        <strain evidence="1">NS3396</strain>
    </source>
</reference>
<accession>A8D7U6</accession>
<dbReference type="EMBL" id="EU142041">
    <property type="protein sequence ID" value="ABV55408.1"/>
    <property type="molecule type" value="Genomic_DNA"/>
</dbReference>
<gene>
    <name evidence="1" type="ORF">ICESde3396_19</name>
</gene>
<evidence type="ECO:0000313" key="1">
    <source>
        <dbReference type="EMBL" id="ABV55408.1"/>
    </source>
</evidence>
<proteinExistence type="predicted"/>
<protein>
    <submittedName>
        <fullName evidence="1">Uncharacterized protein</fullName>
    </submittedName>
</protein>
<organism evidence="1">
    <name type="scientific">Streptococcus dysgalactiae subsp. equisimilis</name>
    <name type="common">Streptococcus equisimilis</name>
    <dbReference type="NCBI Taxonomy" id="119602"/>
    <lineage>
        <taxon>Bacteria</taxon>
        <taxon>Bacillati</taxon>
        <taxon>Bacillota</taxon>
        <taxon>Bacilli</taxon>
        <taxon>Lactobacillales</taxon>
        <taxon>Streptococcaceae</taxon>
        <taxon>Streptococcus</taxon>
    </lineage>
</organism>
<name>A8D7U6_STREQ</name>